<feature type="compositionally biased region" description="Low complexity" evidence="11">
    <location>
        <begin position="693"/>
        <end position="706"/>
    </location>
</feature>
<dbReference type="InterPro" id="IPR000270">
    <property type="entry name" value="PB1_dom"/>
</dbReference>
<evidence type="ECO:0000259" key="13">
    <source>
        <dbReference type="PROSITE" id="PS51294"/>
    </source>
</evidence>
<dbReference type="FunFam" id="1.10.10.60:FF:000168">
    <property type="entry name" value="Telomere repeat-binding factor 1"/>
    <property type="match status" value="1"/>
</dbReference>
<dbReference type="FunFam" id="1.10.246.220:FF:000002">
    <property type="entry name" value="Telomere repeat-binding factor 1"/>
    <property type="match status" value="1"/>
</dbReference>
<accession>A0A2U1LHW2</accession>
<evidence type="ECO:0000259" key="14">
    <source>
        <dbReference type="PROSITE" id="PS51504"/>
    </source>
</evidence>
<feature type="region of interest" description="Disordered" evidence="11">
    <location>
        <begin position="129"/>
        <end position="363"/>
    </location>
</feature>
<organism evidence="15 16">
    <name type="scientific">Artemisia annua</name>
    <name type="common">Sweet wormwood</name>
    <dbReference type="NCBI Taxonomy" id="35608"/>
    <lineage>
        <taxon>Eukaryota</taxon>
        <taxon>Viridiplantae</taxon>
        <taxon>Streptophyta</taxon>
        <taxon>Embryophyta</taxon>
        <taxon>Tracheophyta</taxon>
        <taxon>Spermatophyta</taxon>
        <taxon>Magnoliopsida</taxon>
        <taxon>eudicotyledons</taxon>
        <taxon>Gunneridae</taxon>
        <taxon>Pentapetalae</taxon>
        <taxon>asterids</taxon>
        <taxon>campanulids</taxon>
        <taxon>Asterales</taxon>
        <taxon>Asteraceae</taxon>
        <taxon>Asteroideae</taxon>
        <taxon>Anthemideae</taxon>
        <taxon>Artemisiinae</taxon>
        <taxon>Artemisia</taxon>
    </lineage>
</organism>
<keyword evidence="16" id="KW-1185">Reference proteome</keyword>
<evidence type="ECO:0000256" key="6">
    <source>
        <dbReference type="ARBA" id="ARBA00023125"/>
    </source>
</evidence>
<dbReference type="InterPro" id="IPR017930">
    <property type="entry name" value="Myb_dom"/>
</dbReference>
<dbReference type="InterPro" id="IPR001005">
    <property type="entry name" value="SANT/Myb"/>
</dbReference>
<feature type="compositionally biased region" description="Low complexity" evidence="11">
    <location>
        <begin position="224"/>
        <end position="234"/>
    </location>
</feature>
<evidence type="ECO:0000259" key="12">
    <source>
        <dbReference type="PROSITE" id="PS50090"/>
    </source>
</evidence>
<keyword evidence="3" id="KW-0158">Chromosome</keyword>
<evidence type="ECO:0000256" key="1">
    <source>
        <dbReference type="ARBA" id="ARBA00004286"/>
    </source>
</evidence>
<gene>
    <name evidence="15" type="ORF">CTI12_AA465160</name>
</gene>
<feature type="region of interest" description="Disordered" evidence="11">
    <location>
        <begin position="1007"/>
        <end position="1044"/>
    </location>
</feature>
<dbReference type="SMART" id="SM00526">
    <property type="entry name" value="H15"/>
    <property type="match status" value="1"/>
</dbReference>
<evidence type="ECO:0000256" key="9">
    <source>
        <dbReference type="ARBA" id="ARBA00032813"/>
    </source>
</evidence>
<feature type="compositionally biased region" description="Low complexity" evidence="11">
    <location>
        <begin position="771"/>
        <end position="784"/>
    </location>
</feature>
<dbReference type="SUPFAM" id="SSF54277">
    <property type="entry name" value="CAD &amp; PB1 domains"/>
    <property type="match status" value="1"/>
</dbReference>
<name>A0A2U1LHW2_ARTAN</name>
<feature type="compositionally biased region" description="Basic and acidic residues" evidence="11">
    <location>
        <begin position="236"/>
        <end position="245"/>
    </location>
</feature>
<feature type="compositionally biased region" description="Basic and acidic residues" evidence="11">
    <location>
        <begin position="212"/>
        <end position="223"/>
    </location>
</feature>
<dbReference type="GO" id="GO:0006334">
    <property type="term" value="P:nucleosome assembly"/>
    <property type="evidence" value="ECO:0007669"/>
    <property type="project" value="InterPro"/>
</dbReference>
<sequence>MAKGKLILICQSGGHFTTSEDGTLTYNGGEANAANVTSETPFSDLKLSLAEICDLNQETVTVKYFLPGNKRNLITVKNDKDVKRMIDFHGDALTAQVFVSGTPGFVRSVPEPQANSCIRSAKNILNKQIGDTYRQSDTKNDETVNNNNVETKKDETVKKGKGGPKKERIKQSKVGAKKDKEAKKEDKVPKSPIASPTRMTRRSAAAAAKAEAASHEKEKEKSVSKSSTSNSSSDAESERVNEKVNSDCSPDYVPTRSSKRKKANSQNETDVKANPADAVKKRKRTPSWKVGANGQPTIASDSVPPKSRGKRQKTNEESSGSKKSQRKSVRSAAKGDDSTEAKSSRKRARRPRPAKADSSDQEIDEFVGPSALAIIDDDASVETVVSVWKSAISGVGQEFSNVYEFREALQRYAMANGFEYKLKKNDTNRVSGVCTGEGCSWKFNAVWVPTTESFKIKTMNNVHTCDLESRVNSLVITLNEKLQESPHLKPKEIANQLLKDSGVDLNHGTMVVRDERLGSDKESYNLLPWFCDKIIETNPGSISKLITLSDDTMALVLWNSSKLQSCTRKPMNLFVFDMDKWRNMSVCANGQGPREKARTPKPKGADSLATPMPISQVPGSSSVAVVPADPVPREKARTPKPKGADSLATPMPISQVPGSSSVAVVPADPVPREKARTPKPKGADSLATPMPISQVPGSSSVAVVPADPVPREKARTPKPKGADSLATPMPISQVPGSSSVAVVPADPVPREKARTPKPKGADSLATPMPISQVPGSSSVAVVPADPVPREKARTPKPKGADSLATPMPISQVPGSSSVAVVPADPVPREKARTPKPKGADSLATPMPISQVPGSSSVAVVPADPVPREKARTPKPKGADSLATPMPISQVPGSSSVAIVPADPVPTDVIMEDSSKCLLDGKTTSKYNAMIYEALSTLKDPNGSDTSAIVSFIEARQKWTQEEEDALRAGVAKHGTGKWKNIQKDPEFNPHLYSRSNIDLKDKWRNMSVSADGQGPSEKARTPKPKGADSPATPMPISQVPGSSSVAIVPADPVPTDVIMEDSSKCLLDGKTASKYVTRLFRYLNIFIVTGELY</sequence>
<feature type="compositionally biased region" description="Basic and acidic residues" evidence="11">
    <location>
        <begin position="150"/>
        <end position="189"/>
    </location>
</feature>
<dbReference type="GO" id="GO:0000786">
    <property type="term" value="C:nucleosome"/>
    <property type="evidence" value="ECO:0007669"/>
    <property type="project" value="InterPro"/>
</dbReference>
<feature type="compositionally biased region" description="Low complexity" evidence="11">
    <location>
        <begin position="732"/>
        <end position="745"/>
    </location>
</feature>
<dbReference type="Proteomes" id="UP000245207">
    <property type="component" value="Unassembled WGS sequence"/>
</dbReference>
<dbReference type="SMART" id="SM00717">
    <property type="entry name" value="SANT"/>
    <property type="match status" value="1"/>
</dbReference>
<dbReference type="InterPro" id="IPR044597">
    <property type="entry name" value="SMH1-6"/>
</dbReference>
<dbReference type="PROSITE" id="PS50090">
    <property type="entry name" value="MYB_LIKE"/>
    <property type="match status" value="1"/>
</dbReference>
<evidence type="ECO:0000256" key="3">
    <source>
        <dbReference type="ARBA" id="ARBA00022454"/>
    </source>
</evidence>
<evidence type="ECO:0000256" key="10">
    <source>
        <dbReference type="ARBA" id="ARBA00053063"/>
    </source>
</evidence>
<keyword evidence="8" id="KW-0539">Nucleus</keyword>
<dbReference type="PANTHER" id="PTHR46267">
    <property type="entry name" value="SINGLE MYB HISTONE 4"/>
    <property type="match status" value="1"/>
</dbReference>
<dbReference type="SUPFAM" id="SSF46785">
    <property type="entry name" value="Winged helix' DNA-binding domain"/>
    <property type="match status" value="1"/>
</dbReference>
<keyword evidence="6" id="KW-0238">DNA-binding</keyword>
<dbReference type="InterPro" id="IPR009057">
    <property type="entry name" value="Homeodomain-like_sf"/>
</dbReference>
<dbReference type="PROSITE" id="PS51504">
    <property type="entry name" value="H15"/>
    <property type="match status" value="1"/>
</dbReference>
<evidence type="ECO:0000256" key="4">
    <source>
        <dbReference type="ARBA" id="ARBA00023015"/>
    </source>
</evidence>
<feature type="compositionally biased region" description="Low complexity" evidence="11">
    <location>
        <begin position="849"/>
        <end position="862"/>
    </location>
</feature>
<comment type="function">
    <text evidence="10">Binds preferentially double-stranded telomeric repeats.</text>
</comment>
<dbReference type="Pfam" id="PF03108">
    <property type="entry name" value="DBD_Tnp_Mut"/>
    <property type="match status" value="1"/>
</dbReference>
<comment type="caution">
    <text evidence="15">The sequence shown here is derived from an EMBL/GenBank/DDBJ whole genome shotgun (WGS) entry which is preliminary data.</text>
</comment>
<comment type="subcellular location">
    <subcellularLocation>
        <location evidence="1">Chromosome</location>
    </subcellularLocation>
    <subcellularLocation>
        <location evidence="2">Nucleus</location>
        <location evidence="2">Nucleolus</location>
    </subcellularLocation>
</comment>
<dbReference type="SMART" id="SM00666">
    <property type="entry name" value="PB1"/>
    <property type="match status" value="1"/>
</dbReference>
<dbReference type="EMBL" id="PKPP01009309">
    <property type="protein sequence ID" value="PWA48562.1"/>
    <property type="molecule type" value="Genomic_DNA"/>
</dbReference>
<evidence type="ECO:0000256" key="7">
    <source>
        <dbReference type="ARBA" id="ARBA00023163"/>
    </source>
</evidence>
<evidence type="ECO:0000256" key="11">
    <source>
        <dbReference type="SAM" id="MobiDB-lite"/>
    </source>
</evidence>
<dbReference type="Gene3D" id="1.10.10.60">
    <property type="entry name" value="Homeodomain-like"/>
    <property type="match status" value="1"/>
</dbReference>
<feature type="domain" description="H15" evidence="14">
    <location>
        <begin position="922"/>
        <end position="1023"/>
    </location>
</feature>
<feature type="domain" description="HTH myb-type" evidence="13">
    <location>
        <begin position="955"/>
        <end position="1011"/>
    </location>
</feature>
<keyword evidence="7" id="KW-0804">Transcription</keyword>
<evidence type="ECO:0000313" key="15">
    <source>
        <dbReference type="EMBL" id="PWA48562.1"/>
    </source>
</evidence>
<keyword evidence="5" id="KW-0175">Coiled coil</keyword>
<dbReference type="STRING" id="35608.A0A2U1LHW2"/>
<dbReference type="Pfam" id="PF00249">
    <property type="entry name" value="Myb_DNA-binding"/>
    <property type="match status" value="1"/>
</dbReference>
<protein>
    <recommendedName>
        <fullName evidence="9">MYB transcription factor</fullName>
    </recommendedName>
</protein>
<feature type="compositionally biased region" description="Low complexity" evidence="11">
    <location>
        <begin position="654"/>
        <end position="667"/>
    </location>
</feature>
<dbReference type="OrthoDB" id="125347at2759"/>
<dbReference type="InterPro" id="IPR005818">
    <property type="entry name" value="Histone_H1/H5_H15"/>
</dbReference>
<evidence type="ECO:0000256" key="5">
    <source>
        <dbReference type="ARBA" id="ARBA00023054"/>
    </source>
</evidence>
<feature type="compositionally biased region" description="Low complexity" evidence="11">
    <location>
        <begin position="615"/>
        <end position="628"/>
    </location>
</feature>
<keyword evidence="4" id="KW-0805">Transcription regulation</keyword>
<feature type="compositionally biased region" description="Low complexity" evidence="11">
    <location>
        <begin position="810"/>
        <end position="823"/>
    </location>
</feature>
<feature type="compositionally biased region" description="Basic residues" evidence="11">
    <location>
        <begin position="344"/>
        <end position="353"/>
    </location>
</feature>
<evidence type="ECO:0000313" key="16">
    <source>
        <dbReference type="Proteomes" id="UP000245207"/>
    </source>
</evidence>
<evidence type="ECO:0000256" key="2">
    <source>
        <dbReference type="ARBA" id="ARBA00004604"/>
    </source>
</evidence>
<dbReference type="GO" id="GO:0005730">
    <property type="term" value="C:nucleolus"/>
    <property type="evidence" value="ECO:0007669"/>
    <property type="project" value="UniProtKB-SubCell"/>
</dbReference>
<feature type="compositionally biased region" description="Basic and acidic residues" evidence="11">
    <location>
        <begin position="333"/>
        <end position="343"/>
    </location>
</feature>
<reference evidence="15 16" key="1">
    <citation type="journal article" date="2018" name="Mol. Plant">
        <title>The genome of Artemisia annua provides insight into the evolution of Asteraceae family and artemisinin biosynthesis.</title>
        <authorList>
            <person name="Shen Q."/>
            <person name="Zhang L."/>
            <person name="Liao Z."/>
            <person name="Wang S."/>
            <person name="Yan T."/>
            <person name="Shi P."/>
            <person name="Liu M."/>
            <person name="Fu X."/>
            <person name="Pan Q."/>
            <person name="Wang Y."/>
            <person name="Lv Z."/>
            <person name="Lu X."/>
            <person name="Zhang F."/>
            <person name="Jiang W."/>
            <person name="Ma Y."/>
            <person name="Chen M."/>
            <person name="Hao X."/>
            <person name="Li L."/>
            <person name="Tang Y."/>
            <person name="Lv G."/>
            <person name="Zhou Y."/>
            <person name="Sun X."/>
            <person name="Brodelius P.E."/>
            <person name="Rose J.K.C."/>
            <person name="Tang K."/>
        </authorList>
    </citation>
    <scope>NUCLEOTIDE SEQUENCE [LARGE SCALE GENOMIC DNA]</scope>
    <source>
        <strain evidence="16">cv. Huhao1</strain>
        <tissue evidence="15">Leaf</tissue>
    </source>
</reference>
<dbReference type="GO" id="GO:0003691">
    <property type="term" value="F:double-stranded telomeric DNA binding"/>
    <property type="evidence" value="ECO:0007669"/>
    <property type="project" value="InterPro"/>
</dbReference>
<dbReference type="PANTHER" id="PTHR46267:SF15">
    <property type="entry name" value="WINGED HELIX-TURN-HELIX TRANSCRIPTION REPRESSOR DNA-BINDING PROTEIN-RELATED"/>
    <property type="match status" value="1"/>
</dbReference>
<dbReference type="InterPro" id="IPR036390">
    <property type="entry name" value="WH_DNA-bd_sf"/>
</dbReference>
<feature type="domain" description="Myb-like" evidence="12">
    <location>
        <begin position="955"/>
        <end position="1007"/>
    </location>
</feature>
<dbReference type="InterPro" id="IPR004332">
    <property type="entry name" value="Transposase_MuDR"/>
</dbReference>
<dbReference type="PROSITE" id="PS51294">
    <property type="entry name" value="HTH_MYB"/>
    <property type="match status" value="1"/>
</dbReference>
<proteinExistence type="predicted"/>
<dbReference type="SUPFAM" id="SSF46689">
    <property type="entry name" value="Homeodomain-like"/>
    <property type="match status" value="1"/>
</dbReference>
<feature type="region of interest" description="Disordered" evidence="11">
    <location>
        <begin position="587"/>
        <end position="899"/>
    </location>
</feature>
<evidence type="ECO:0000256" key="8">
    <source>
        <dbReference type="ARBA" id="ARBA00023242"/>
    </source>
</evidence>
<dbReference type="CDD" id="cd11660">
    <property type="entry name" value="SANT_TRF"/>
    <property type="match status" value="1"/>
</dbReference>
<dbReference type="Pfam" id="PF00564">
    <property type="entry name" value="PB1"/>
    <property type="match status" value="1"/>
</dbReference>
<dbReference type="AlphaFoldDB" id="A0A2U1LHW2"/>